<comment type="function">
    <text evidence="8">Zinc phosphodiesterase, which displays some tRNA 3'-processing endonuclease activity. Probably involved in tRNA maturation, by removing a 3'-trailer from precursor tRNA.</text>
</comment>
<dbReference type="SUPFAM" id="SSF56281">
    <property type="entry name" value="Metallo-hydrolase/oxidoreductase"/>
    <property type="match status" value="1"/>
</dbReference>
<dbReference type="GO" id="GO:0042781">
    <property type="term" value="F:3'-tRNA processing endoribonuclease activity"/>
    <property type="evidence" value="ECO:0007669"/>
    <property type="project" value="UniProtKB-UniRule"/>
</dbReference>
<comment type="cofactor">
    <cofactor evidence="8">
        <name>Zn(2+)</name>
        <dbReference type="ChEBI" id="CHEBI:29105"/>
    </cofactor>
    <text evidence="8">Binds 2 Zn(2+) ions.</text>
</comment>
<proteinExistence type="inferred from homology"/>
<feature type="binding site" evidence="8">
    <location>
        <position position="67"/>
    </location>
    <ligand>
        <name>Zn(2+)</name>
        <dbReference type="ChEBI" id="CHEBI:29105"/>
        <label>2</label>
        <note>catalytic</note>
    </ligand>
</feature>
<comment type="similarity">
    <text evidence="8">Belongs to the RNase Z family.</text>
</comment>
<reference evidence="9 10" key="1">
    <citation type="submission" date="2018-09" db="EMBL/GenBank/DDBJ databases">
        <authorList>
            <person name="Wang F."/>
        </authorList>
    </citation>
    <scope>NUCLEOTIDE SEQUENCE [LARGE SCALE GENOMIC DNA]</scope>
    <source>
        <strain evidence="9 10">PLHSC7-2</strain>
    </source>
</reference>
<dbReference type="HAMAP" id="MF_01818">
    <property type="entry name" value="RNase_Z_BN"/>
    <property type="match status" value="1"/>
</dbReference>
<feature type="active site" description="Proton acceptor" evidence="8">
    <location>
        <position position="66"/>
    </location>
</feature>
<feature type="binding site" evidence="8">
    <location>
        <position position="62"/>
    </location>
    <ligand>
        <name>Zn(2+)</name>
        <dbReference type="ChEBI" id="CHEBI:29105"/>
        <label>1</label>
        <note>catalytic</note>
    </ligand>
</feature>
<evidence type="ECO:0000256" key="7">
    <source>
        <dbReference type="ARBA" id="ARBA00022833"/>
    </source>
</evidence>
<dbReference type="Pfam" id="PF23023">
    <property type="entry name" value="Anti-Pycsar_Apyc1"/>
    <property type="match status" value="1"/>
</dbReference>
<dbReference type="Proteomes" id="UP000283255">
    <property type="component" value="Unassembled WGS sequence"/>
</dbReference>
<name>A0A418YC47_9GAMM</name>
<comment type="subunit">
    <text evidence="1 8">Homodimer.</text>
</comment>
<dbReference type="OrthoDB" id="9803916at2"/>
<evidence type="ECO:0000256" key="6">
    <source>
        <dbReference type="ARBA" id="ARBA00022801"/>
    </source>
</evidence>
<dbReference type="CDD" id="cd07717">
    <property type="entry name" value="RNaseZ_ZiPD-like_MBL-fold"/>
    <property type="match status" value="1"/>
</dbReference>
<feature type="binding site" evidence="8">
    <location>
        <position position="140"/>
    </location>
    <ligand>
        <name>Zn(2+)</name>
        <dbReference type="ChEBI" id="CHEBI:29105"/>
        <label>1</label>
        <note>catalytic</note>
    </ligand>
</feature>
<organism evidence="9 10">
    <name type="scientific">Motilimonas pumila</name>
    <dbReference type="NCBI Taxonomy" id="2303987"/>
    <lineage>
        <taxon>Bacteria</taxon>
        <taxon>Pseudomonadati</taxon>
        <taxon>Pseudomonadota</taxon>
        <taxon>Gammaproteobacteria</taxon>
        <taxon>Alteromonadales</taxon>
        <taxon>Alteromonadales genera incertae sedis</taxon>
        <taxon>Motilimonas</taxon>
    </lineage>
</organism>
<dbReference type="GO" id="GO:0008270">
    <property type="term" value="F:zinc ion binding"/>
    <property type="evidence" value="ECO:0007669"/>
    <property type="project" value="UniProtKB-UniRule"/>
</dbReference>
<dbReference type="PANTHER" id="PTHR46018">
    <property type="entry name" value="ZINC PHOSPHODIESTERASE ELAC PROTEIN 1"/>
    <property type="match status" value="1"/>
</dbReference>
<evidence type="ECO:0000256" key="3">
    <source>
        <dbReference type="ARBA" id="ARBA00022722"/>
    </source>
</evidence>
<feature type="binding site" evidence="8">
    <location>
        <position position="66"/>
    </location>
    <ligand>
        <name>Zn(2+)</name>
        <dbReference type="ChEBI" id="CHEBI:29105"/>
        <label>2</label>
        <note>catalytic</note>
    </ligand>
</feature>
<comment type="caution">
    <text evidence="9">The sequence shown here is derived from an EMBL/GenBank/DDBJ whole genome shotgun (WGS) entry which is preliminary data.</text>
</comment>
<dbReference type="InterPro" id="IPR013471">
    <property type="entry name" value="RNase_Z/BN"/>
</dbReference>
<dbReference type="PANTHER" id="PTHR46018:SF2">
    <property type="entry name" value="ZINC PHOSPHODIESTERASE ELAC PROTEIN 1"/>
    <property type="match status" value="1"/>
</dbReference>
<evidence type="ECO:0000256" key="1">
    <source>
        <dbReference type="ARBA" id="ARBA00011738"/>
    </source>
</evidence>
<keyword evidence="3 8" id="KW-0540">Nuclease</keyword>
<keyword evidence="4 8" id="KW-0479">Metal-binding</keyword>
<feature type="binding site" evidence="8">
    <location>
        <position position="64"/>
    </location>
    <ligand>
        <name>Zn(2+)</name>
        <dbReference type="ChEBI" id="CHEBI:29105"/>
        <label>1</label>
        <note>catalytic</note>
    </ligand>
</feature>
<dbReference type="EC" id="3.1.26.11" evidence="8"/>
<evidence type="ECO:0000313" key="9">
    <source>
        <dbReference type="EMBL" id="RJG42095.1"/>
    </source>
</evidence>
<keyword evidence="7 8" id="KW-0862">Zinc</keyword>
<protein>
    <recommendedName>
        <fullName evidence="8">Ribonuclease Z</fullName>
        <shortName evidence="8">RNase Z</shortName>
        <ecNumber evidence="8">3.1.26.11</ecNumber>
    </recommendedName>
    <alternativeName>
        <fullName evidence="8">tRNA 3 endonuclease</fullName>
    </alternativeName>
    <alternativeName>
        <fullName evidence="8">tRNase Z</fullName>
    </alternativeName>
</protein>
<dbReference type="InterPro" id="IPR036866">
    <property type="entry name" value="RibonucZ/Hydroxyglut_hydro"/>
</dbReference>
<feature type="binding site" evidence="8">
    <location>
        <position position="211"/>
    </location>
    <ligand>
        <name>Zn(2+)</name>
        <dbReference type="ChEBI" id="CHEBI:29105"/>
        <label>2</label>
        <note>catalytic</note>
    </ligand>
</feature>
<keyword evidence="10" id="KW-1185">Reference proteome</keyword>
<keyword evidence="2 8" id="KW-0819">tRNA processing</keyword>
<evidence type="ECO:0000256" key="4">
    <source>
        <dbReference type="ARBA" id="ARBA00022723"/>
    </source>
</evidence>
<comment type="catalytic activity">
    <reaction evidence="8">
        <text>Endonucleolytic cleavage of RNA, removing extra 3' nucleotides from tRNA precursor, generating 3' termini of tRNAs. A 3'-hydroxy group is left at the tRNA terminus and a 5'-phosphoryl group is left at the trailer molecule.</text>
        <dbReference type="EC" id="3.1.26.11"/>
    </reaction>
</comment>
<dbReference type="RefSeq" id="WP_119911603.1">
    <property type="nucleotide sequence ID" value="NZ_QZCH01000021.1"/>
</dbReference>
<evidence type="ECO:0000256" key="2">
    <source>
        <dbReference type="ARBA" id="ARBA00022694"/>
    </source>
</evidence>
<evidence type="ECO:0000256" key="5">
    <source>
        <dbReference type="ARBA" id="ARBA00022759"/>
    </source>
</evidence>
<gene>
    <name evidence="8" type="primary">rnz</name>
    <name evidence="9" type="ORF">D1Z90_15025</name>
</gene>
<evidence type="ECO:0000256" key="8">
    <source>
        <dbReference type="HAMAP-Rule" id="MF_01818"/>
    </source>
</evidence>
<feature type="binding site" evidence="8">
    <location>
        <position position="270"/>
    </location>
    <ligand>
        <name>Zn(2+)</name>
        <dbReference type="ChEBI" id="CHEBI:29105"/>
        <label>2</label>
        <note>catalytic</note>
    </ligand>
</feature>
<dbReference type="Gene3D" id="3.60.15.10">
    <property type="entry name" value="Ribonuclease Z/Hydroxyacylglutathione hydrolase-like"/>
    <property type="match status" value="1"/>
</dbReference>
<dbReference type="EMBL" id="QZCH01000021">
    <property type="protein sequence ID" value="RJG42095.1"/>
    <property type="molecule type" value="Genomic_DNA"/>
</dbReference>
<keyword evidence="5 8" id="KW-0255">Endonuclease</keyword>
<dbReference type="AlphaFoldDB" id="A0A418YC47"/>
<accession>A0A418YC47</accession>
<reference evidence="9 10" key="2">
    <citation type="submission" date="2019-01" db="EMBL/GenBank/DDBJ databases">
        <title>Motilimonas pumilus sp. nov., isolated from the gut of sea cucumber (Apostichopus japonicus).</title>
        <authorList>
            <person name="Wang F.-Q."/>
            <person name="Ren L.-H."/>
            <person name="Lin Y.-W."/>
            <person name="Sun G.-H."/>
            <person name="Du Z.-J."/>
            <person name="Zhao J.-X."/>
            <person name="Liu X.-J."/>
            <person name="Liu L.-J."/>
        </authorList>
    </citation>
    <scope>NUCLEOTIDE SEQUENCE [LARGE SCALE GENOMIC DNA]</scope>
    <source>
        <strain evidence="9 10">PLHSC7-2</strain>
    </source>
</reference>
<sequence>MIFTFLGSSAGLPTKQRNVSGLAIRMSNQKLWCLVDCGEGTQHQLLHAPYSLNALAAIFITHMHGDHTFGLPGLLASAAMAGRTEPLTIVGPEQLQSYVKQSLLLTDSHLSYPLIFKQSQSITESMMVAGMKVTPWPLSHRVPCHAWQFTEHALPHQLNQGKLEQEGIAKGPVWGQIQRQTGVIEYQGRQLLCEDYWLTSHQGHSIIVAGDNDQPELLAAAAANSQVLIHEATYSQEIADKVGPAPMHSSARQVATFAQQAGLAHLLLTHFSARYGGAGKMSVQQLAQEAQSVYQGQLALANDLDSYQLKSDGKLHYLPPEGAKS</sequence>
<evidence type="ECO:0000313" key="10">
    <source>
        <dbReference type="Proteomes" id="UP000283255"/>
    </source>
</evidence>
<feature type="binding site" evidence="8">
    <location>
        <position position="211"/>
    </location>
    <ligand>
        <name>Zn(2+)</name>
        <dbReference type="ChEBI" id="CHEBI:29105"/>
        <label>1</label>
        <note>catalytic</note>
    </ligand>
</feature>
<keyword evidence="6 8" id="KW-0378">Hydrolase</keyword>